<protein>
    <submittedName>
        <fullName evidence="5">Meiosis-specific transcription factor ndt80</fullName>
    </submittedName>
</protein>
<dbReference type="OrthoDB" id="2288358at2759"/>
<feature type="compositionally biased region" description="Polar residues" evidence="3">
    <location>
        <begin position="387"/>
        <end position="402"/>
    </location>
</feature>
<dbReference type="EMBL" id="CP049012">
    <property type="protein sequence ID" value="QID88106.1"/>
    <property type="molecule type" value="Genomic_DNA"/>
</dbReference>
<dbReference type="GO" id="GO:0000228">
    <property type="term" value="C:nuclear chromosome"/>
    <property type="evidence" value="ECO:0007669"/>
    <property type="project" value="TreeGrafter"/>
</dbReference>
<evidence type="ECO:0000256" key="3">
    <source>
        <dbReference type="SAM" id="MobiDB-lite"/>
    </source>
</evidence>
<dbReference type="PANTHER" id="PTHR35144:SF2">
    <property type="entry name" value="MEIOSIS-SPECIFIC TRANSCRIPTION FACTOR NDT80"/>
    <property type="match status" value="1"/>
</dbReference>
<dbReference type="InterPro" id="IPR024061">
    <property type="entry name" value="NDT80_DNA-bd_dom"/>
</dbReference>
<dbReference type="GO" id="GO:0003700">
    <property type="term" value="F:DNA-binding transcription factor activity"/>
    <property type="evidence" value="ECO:0007669"/>
    <property type="project" value="UniProtKB-UniRule"/>
</dbReference>
<dbReference type="InterPro" id="IPR037141">
    <property type="entry name" value="NDT80_DNA-bd_dom_sf"/>
</dbReference>
<name>A0A6C1EFF7_SACPS</name>
<dbReference type="Proteomes" id="UP000501346">
    <property type="component" value="Chromosome SeXV-SeVIII"/>
</dbReference>
<feature type="compositionally biased region" description="Basic and acidic residues" evidence="3">
    <location>
        <begin position="403"/>
        <end position="427"/>
    </location>
</feature>
<dbReference type="Pfam" id="PF05224">
    <property type="entry name" value="NDT80_PhoG"/>
    <property type="match status" value="1"/>
</dbReference>
<dbReference type="GO" id="GO:0045944">
    <property type="term" value="P:positive regulation of transcription by RNA polymerase II"/>
    <property type="evidence" value="ECO:0007669"/>
    <property type="project" value="TreeGrafter"/>
</dbReference>
<proteinExistence type="predicted"/>
<keyword evidence="1 2" id="KW-0238">DNA-binding</keyword>
<dbReference type="GO" id="GO:0051321">
    <property type="term" value="P:meiotic cell cycle"/>
    <property type="evidence" value="ECO:0007669"/>
    <property type="project" value="TreeGrafter"/>
</dbReference>
<dbReference type="AlphaFoldDB" id="A0A6C1EFF7"/>
<organism evidence="5 6">
    <name type="scientific">Saccharomyces pastorianus</name>
    <name type="common">Lager yeast</name>
    <name type="synonym">Saccharomyces cerevisiae x Saccharomyces eubayanus</name>
    <dbReference type="NCBI Taxonomy" id="27292"/>
    <lineage>
        <taxon>Eukaryota</taxon>
        <taxon>Fungi</taxon>
        <taxon>Dikarya</taxon>
        <taxon>Ascomycota</taxon>
        <taxon>Saccharomycotina</taxon>
        <taxon>Saccharomycetes</taxon>
        <taxon>Saccharomycetales</taxon>
        <taxon>Saccharomycetaceae</taxon>
        <taxon>Saccharomyces</taxon>
    </lineage>
</organism>
<dbReference type="SUPFAM" id="SSF49417">
    <property type="entry name" value="p53-like transcription factors"/>
    <property type="match status" value="1"/>
</dbReference>
<evidence type="ECO:0000313" key="5">
    <source>
        <dbReference type="EMBL" id="QID88106.1"/>
    </source>
</evidence>
<feature type="domain" description="NDT80" evidence="4">
    <location>
        <begin position="28"/>
        <end position="335"/>
    </location>
</feature>
<evidence type="ECO:0000259" key="4">
    <source>
        <dbReference type="PROSITE" id="PS51517"/>
    </source>
</evidence>
<dbReference type="GO" id="GO:0003677">
    <property type="term" value="F:DNA binding"/>
    <property type="evidence" value="ECO:0007669"/>
    <property type="project" value="UniProtKB-KW"/>
</dbReference>
<sequence>MNEIENESPILENELVSKYEKELSTEQEEDGPMILTQLNEDGTTSNYFDKRKLKIAPRSTLQFKVGPPFELVRDYCSVVDSQSGKELQLRIIPRIDRGFDHIDEEWVGYKRNYFTLVSTFETVNCDSDSFLKGVFDLQFEDSSLDDKVRVQYFAIKIRAKNDDDDTEINLVQHTAKRDKGPQFCPSVCPLIPSPLPKHQIIREASNVRNVAKMKKYDSTFYLHRDQVDYEEYRVDSLLFSYPENSIQKVARYERVQFASSISVKKPSQQNKHFSLHVILGAVVDPDSFRNVKPGIPYDELALKNGSKGVFVYLQEMKTPPLIIRGRSPSNYASSQRITVRTPSSVNSSQNNTKKRMASTTPQPLKESCLNARPAKRRSKVTVDVLNSGISSSPIKSRQSTPEEASKENEDPFIRPRRRVETLEHIENKLGGLKTQYPDSSLKYPSSSSRDVEESLENEDLAYSSSISVNMKQIELKPAYTFEHENVFRVGSLAFKKISQLPHEKYDITKEKKCIEQNYSRIEVYSRSECKTSSGNELSLPNISFSILPNSAENFHLETALLPAMEEDVPRTFSRILETGSFQNYYQRMEAENVDRLCSKGVKLVASGTLPSRTFTSEELFEEDSFYKH</sequence>
<feature type="region of interest" description="Disordered" evidence="3">
    <location>
        <begin position="324"/>
        <end position="456"/>
    </location>
</feature>
<feature type="compositionally biased region" description="Low complexity" evidence="3">
    <location>
        <begin position="439"/>
        <end position="448"/>
    </location>
</feature>
<evidence type="ECO:0000256" key="1">
    <source>
        <dbReference type="ARBA" id="ARBA00023125"/>
    </source>
</evidence>
<dbReference type="FunFam" id="2.60.40.1390:FF:000005">
    <property type="entry name" value="Meiosis-specific transcription factor NDT80"/>
    <property type="match status" value="1"/>
</dbReference>
<accession>A0A6C1EFF7</accession>
<feature type="compositionally biased region" description="Polar residues" evidence="3">
    <location>
        <begin position="327"/>
        <end position="362"/>
    </location>
</feature>
<keyword evidence="6" id="KW-1185">Reference proteome</keyword>
<feature type="DNA-binding region" description="NDT80" evidence="2">
    <location>
        <begin position="28"/>
        <end position="335"/>
    </location>
</feature>
<dbReference type="InterPro" id="IPR052605">
    <property type="entry name" value="Fungal_trans_regulator"/>
</dbReference>
<reference evidence="5 6" key="1">
    <citation type="journal article" date="2019" name="BMC Genomics">
        <title>Chromosome level assembly and comparative genome analysis confirm lager-brewing yeasts originated from a single hybridization.</title>
        <authorList>
            <person name="Salazar A.N."/>
            <person name="Gorter de Vries A.R."/>
            <person name="van den Broek M."/>
            <person name="Brouwers N."/>
            <person name="de la Torre Cortes P."/>
            <person name="Kuijpers N.G.A."/>
            <person name="Daran J.G."/>
            <person name="Abeel T."/>
        </authorList>
    </citation>
    <scope>NUCLEOTIDE SEQUENCE [LARGE SCALE GENOMIC DNA]</scope>
    <source>
        <strain evidence="5 6">CBS 1483</strain>
    </source>
</reference>
<gene>
    <name evidence="5" type="primary">NDT80_2</name>
    <name evidence="5" type="ORF">GRS66_010811</name>
</gene>
<dbReference type="PROSITE" id="PS51517">
    <property type="entry name" value="NDT80"/>
    <property type="match status" value="1"/>
</dbReference>
<evidence type="ECO:0000256" key="2">
    <source>
        <dbReference type="PROSITE-ProRule" id="PRU00850"/>
    </source>
</evidence>
<dbReference type="Gene3D" id="2.60.40.1390">
    <property type="entry name" value="NDT80 DNA-binding domain"/>
    <property type="match status" value="1"/>
</dbReference>
<evidence type="ECO:0000313" key="6">
    <source>
        <dbReference type="Proteomes" id="UP000501346"/>
    </source>
</evidence>
<dbReference type="InterPro" id="IPR008967">
    <property type="entry name" value="p53-like_TF_DNA-bd_sf"/>
</dbReference>
<dbReference type="PANTHER" id="PTHR35144">
    <property type="entry name" value="MEIOSIS-SPECIFIC TRANSCRIPTION FACTOR NDT80"/>
    <property type="match status" value="1"/>
</dbReference>